<name>A0ABW3I0G0_9FLAO</name>
<dbReference type="Pfam" id="PF03400">
    <property type="entry name" value="DDE_Tnp_IS1"/>
    <property type="match status" value="1"/>
</dbReference>
<dbReference type="Proteomes" id="UP001596997">
    <property type="component" value="Unassembled WGS sequence"/>
</dbReference>
<comment type="similarity">
    <text evidence="2">Belongs to the transposase 27 family.</text>
</comment>
<proteinExistence type="inferred from homology"/>
<comment type="function">
    <text evidence="1">Absolutely required for transposition of IS1.</text>
</comment>
<dbReference type="PANTHER" id="PTHR33293">
    <property type="entry name" value="INSERTION ELEMENT IS1 1 PROTEIN INSB-RELATED"/>
    <property type="match status" value="1"/>
</dbReference>
<gene>
    <name evidence="5" type="ORF">ACFQ1O_04200</name>
</gene>
<dbReference type="InterPro" id="IPR051354">
    <property type="entry name" value="Transposase_27_IS1"/>
</dbReference>
<evidence type="ECO:0000256" key="1">
    <source>
        <dbReference type="ARBA" id="ARBA00004091"/>
    </source>
</evidence>
<evidence type="ECO:0000256" key="3">
    <source>
        <dbReference type="ARBA" id="ARBA00022578"/>
    </source>
</evidence>
<accession>A0ABW3I0G0</accession>
<keyword evidence="4" id="KW-0233">DNA recombination</keyword>
<keyword evidence="3" id="KW-0815">Transposition</keyword>
<reference evidence="6" key="1">
    <citation type="journal article" date="2019" name="Int. J. Syst. Evol. Microbiol.">
        <title>The Global Catalogue of Microorganisms (GCM) 10K type strain sequencing project: providing services to taxonomists for standard genome sequencing and annotation.</title>
        <authorList>
            <consortium name="The Broad Institute Genomics Platform"/>
            <consortium name="The Broad Institute Genome Sequencing Center for Infectious Disease"/>
            <person name="Wu L."/>
            <person name="Ma J."/>
        </authorList>
    </citation>
    <scope>NUCLEOTIDE SEQUENCE [LARGE SCALE GENOMIC DNA]</scope>
    <source>
        <strain evidence="6">CCUG 62114</strain>
    </source>
</reference>
<dbReference type="RefSeq" id="WP_377713675.1">
    <property type="nucleotide sequence ID" value="NZ_JBHTJM010000005.1"/>
</dbReference>
<evidence type="ECO:0000256" key="4">
    <source>
        <dbReference type="ARBA" id="ARBA00023172"/>
    </source>
</evidence>
<dbReference type="InterPro" id="IPR005063">
    <property type="entry name" value="Transposase_27"/>
</dbReference>
<dbReference type="PANTHER" id="PTHR33293:SF1">
    <property type="entry name" value="INSERTION ELEMENT IS1 1 PROTEIN INSB-RELATED"/>
    <property type="match status" value="1"/>
</dbReference>
<evidence type="ECO:0000256" key="2">
    <source>
        <dbReference type="ARBA" id="ARBA00008841"/>
    </source>
</evidence>
<evidence type="ECO:0000313" key="5">
    <source>
        <dbReference type="EMBL" id="MFD0963206.1"/>
    </source>
</evidence>
<protein>
    <submittedName>
        <fullName evidence="5">IS1 family transposase</fullName>
    </submittedName>
</protein>
<evidence type="ECO:0000313" key="6">
    <source>
        <dbReference type="Proteomes" id="UP001596997"/>
    </source>
</evidence>
<sequence>MRVIVGNKQREAWVIYAINRYTKRIINFAVGRRTKRNISKVTKSVLQLNPKKVFTDGLMIYKSLIPKNKHNTRKKNTTIIERNNLTLRTDLKRLSRKTICYSKNFEMLESVVKLYFWGDQFNYKI</sequence>
<keyword evidence="6" id="KW-1185">Reference proteome</keyword>
<dbReference type="EMBL" id="JBHTJM010000005">
    <property type="protein sequence ID" value="MFD0963206.1"/>
    <property type="molecule type" value="Genomic_DNA"/>
</dbReference>
<organism evidence="5 6">
    <name type="scientific">Pseudofulvibacter geojedonensis</name>
    <dbReference type="NCBI Taxonomy" id="1123758"/>
    <lineage>
        <taxon>Bacteria</taxon>
        <taxon>Pseudomonadati</taxon>
        <taxon>Bacteroidota</taxon>
        <taxon>Flavobacteriia</taxon>
        <taxon>Flavobacteriales</taxon>
        <taxon>Flavobacteriaceae</taxon>
        <taxon>Pseudofulvibacter</taxon>
    </lineage>
</organism>
<comment type="caution">
    <text evidence="5">The sequence shown here is derived from an EMBL/GenBank/DDBJ whole genome shotgun (WGS) entry which is preliminary data.</text>
</comment>